<dbReference type="AlphaFoldDB" id="A0A919YSH1"/>
<evidence type="ECO:0000256" key="3">
    <source>
        <dbReference type="ARBA" id="ARBA00022723"/>
    </source>
</evidence>
<dbReference type="Gene3D" id="1.10.630.10">
    <property type="entry name" value="Cytochrome P450"/>
    <property type="match status" value="1"/>
</dbReference>
<keyword evidence="2" id="KW-0349">Heme</keyword>
<dbReference type="GO" id="GO:0005506">
    <property type="term" value="F:iron ion binding"/>
    <property type="evidence" value="ECO:0007669"/>
    <property type="project" value="InterPro"/>
</dbReference>
<dbReference type="SUPFAM" id="SSF48264">
    <property type="entry name" value="Cytochrome P450"/>
    <property type="match status" value="1"/>
</dbReference>
<dbReference type="GO" id="GO:0004497">
    <property type="term" value="F:monooxygenase activity"/>
    <property type="evidence" value="ECO:0007669"/>
    <property type="project" value="UniProtKB-KW"/>
</dbReference>
<evidence type="ECO:0000256" key="1">
    <source>
        <dbReference type="ARBA" id="ARBA00010617"/>
    </source>
</evidence>
<evidence type="ECO:0000256" key="2">
    <source>
        <dbReference type="ARBA" id="ARBA00022617"/>
    </source>
</evidence>
<dbReference type="FunFam" id="1.10.630.10:FF:000018">
    <property type="entry name" value="Cytochrome P450 monooxygenase"/>
    <property type="match status" value="1"/>
</dbReference>
<dbReference type="PRINTS" id="PR00359">
    <property type="entry name" value="BP450"/>
</dbReference>
<proteinExistence type="inferred from homology"/>
<dbReference type="EMBL" id="BOSE01000009">
    <property type="protein sequence ID" value="GIP18625.1"/>
    <property type="molecule type" value="Genomic_DNA"/>
</dbReference>
<evidence type="ECO:0000313" key="8">
    <source>
        <dbReference type="Proteomes" id="UP000683139"/>
    </source>
</evidence>
<keyword evidence="8" id="KW-1185">Reference proteome</keyword>
<protein>
    <submittedName>
        <fullName evidence="7">Biotin biosynthesis cytochrome P450</fullName>
    </submittedName>
</protein>
<dbReference type="CDD" id="cd20625">
    <property type="entry name" value="CYP164-like"/>
    <property type="match status" value="1"/>
</dbReference>
<comment type="similarity">
    <text evidence="1">Belongs to the cytochrome P450 family.</text>
</comment>
<dbReference type="GO" id="GO:0016705">
    <property type="term" value="F:oxidoreductase activity, acting on paired donors, with incorporation or reduction of molecular oxygen"/>
    <property type="evidence" value="ECO:0007669"/>
    <property type="project" value="InterPro"/>
</dbReference>
<accession>A0A919YSH1</accession>
<dbReference type="Pfam" id="PF00067">
    <property type="entry name" value="p450"/>
    <property type="match status" value="2"/>
</dbReference>
<dbReference type="PANTHER" id="PTHR46696">
    <property type="entry name" value="P450, PUTATIVE (EUROFUNG)-RELATED"/>
    <property type="match status" value="1"/>
</dbReference>
<name>A0A919YSH1_9BACL</name>
<dbReference type="PANTHER" id="PTHR46696:SF1">
    <property type="entry name" value="CYTOCHROME P450 YJIB-RELATED"/>
    <property type="match status" value="1"/>
</dbReference>
<evidence type="ECO:0000313" key="7">
    <source>
        <dbReference type="EMBL" id="GIP18625.1"/>
    </source>
</evidence>
<evidence type="ECO:0000256" key="5">
    <source>
        <dbReference type="ARBA" id="ARBA00023004"/>
    </source>
</evidence>
<organism evidence="7 8">
    <name type="scientific">Paenibacillus montaniterrae</name>
    <dbReference type="NCBI Taxonomy" id="429341"/>
    <lineage>
        <taxon>Bacteria</taxon>
        <taxon>Bacillati</taxon>
        <taxon>Bacillota</taxon>
        <taxon>Bacilli</taxon>
        <taxon>Bacillales</taxon>
        <taxon>Paenibacillaceae</taxon>
        <taxon>Paenibacillus</taxon>
    </lineage>
</organism>
<dbReference type="InterPro" id="IPR001128">
    <property type="entry name" value="Cyt_P450"/>
</dbReference>
<keyword evidence="4" id="KW-0560">Oxidoreductase</keyword>
<dbReference type="RefSeq" id="WP_213519277.1">
    <property type="nucleotide sequence ID" value="NZ_BOSE01000009.1"/>
</dbReference>
<sequence>MVQQSYVFDPLSSQFQQDRYTVFREVHTHCPIYKEPQVDSSGRAFTSWHFTTYEDVQFVNRDKRFVMQLKNALPAAQLPPVPEEIRVLDHLMQNIVVFQDPPDHTRTRLLLSKAFTPRLAEQLEPTIRDITHYLLQEFEPGTTFDLVRDYATQLPIFVMAELMGVSVEDRDLMKKWSTELTRASDHKPTKEMLATANQAMIEFRDYFRDLVHDRSRNERDDLMSGLIRATYEEGRMSEDELLGNSVNLVIAGHESTASMIASSVYLMIQHQSQQELLRAQPEWMGSAIEEVLRFETPIQLRHRKVAEDMEYKGHFLKQGDSVTGWFAAANRDPNVFANPDQFDITRKKNPHLAFGYATHFCLGAPLARKEGAIALQTLFDKYAHLGLVDERVEWAPFPSRRVLKELNIRVS</sequence>
<reference evidence="7" key="1">
    <citation type="submission" date="2021-03" db="EMBL/GenBank/DDBJ databases">
        <title>Antimicrobial resistance genes in bacteria isolated from Japanese honey, and their potential for conferring macrolide and lincosamide resistance in the American foulbrood pathogen Paenibacillus larvae.</title>
        <authorList>
            <person name="Okamoto M."/>
            <person name="Kumagai M."/>
            <person name="Kanamori H."/>
            <person name="Takamatsu D."/>
        </authorList>
    </citation>
    <scope>NUCLEOTIDE SEQUENCE</scope>
    <source>
        <strain evidence="7">J40TS1</strain>
    </source>
</reference>
<keyword evidence="5" id="KW-0408">Iron</keyword>
<dbReference type="Proteomes" id="UP000683139">
    <property type="component" value="Unassembled WGS sequence"/>
</dbReference>
<evidence type="ECO:0000256" key="6">
    <source>
        <dbReference type="ARBA" id="ARBA00023033"/>
    </source>
</evidence>
<dbReference type="InterPro" id="IPR036396">
    <property type="entry name" value="Cyt_P450_sf"/>
</dbReference>
<comment type="caution">
    <text evidence="7">The sequence shown here is derived from an EMBL/GenBank/DDBJ whole genome shotgun (WGS) entry which is preliminary data.</text>
</comment>
<keyword evidence="3" id="KW-0479">Metal-binding</keyword>
<keyword evidence="6" id="KW-0503">Monooxygenase</keyword>
<dbReference type="GO" id="GO:0020037">
    <property type="term" value="F:heme binding"/>
    <property type="evidence" value="ECO:0007669"/>
    <property type="project" value="InterPro"/>
</dbReference>
<evidence type="ECO:0000256" key="4">
    <source>
        <dbReference type="ARBA" id="ARBA00023002"/>
    </source>
</evidence>
<gene>
    <name evidence="7" type="primary">bioI</name>
    <name evidence="7" type="ORF">J40TS1_42670</name>
</gene>
<dbReference type="InterPro" id="IPR002397">
    <property type="entry name" value="Cyt_P450_B"/>
</dbReference>